<comment type="caution">
    <text evidence="1">The sequence shown here is derived from an EMBL/GenBank/DDBJ whole genome shotgun (WGS) entry which is preliminary data.</text>
</comment>
<evidence type="ECO:0000313" key="2">
    <source>
        <dbReference type="Proteomes" id="UP000499080"/>
    </source>
</evidence>
<gene>
    <name evidence="1" type="ORF">AVEN_23498_1</name>
</gene>
<keyword evidence="2" id="KW-1185">Reference proteome</keyword>
<dbReference type="AlphaFoldDB" id="A0A4Y2S3R3"/>
<protein>
    <submittedName>
        <fullName evidence="1">Uncharacterized protein</fullName>
    </submittedName>
</protein>
<dbReference type="Proteomes" id="UP000499080">
    <property type="component" value="Unassembled WGS sequence"/>
</dbReference>
<evidence type="ECO:0000313" key="1">
    <source>
        <dbReference type="EMBL" id="GBN82607.1"/>
    </source>
</evidence>
<name>A0A4Y2S3R3_ARAVE</name>
<dbReference type="EMBL" id="BGPR01019674">
    <property type="protein sequence ID" value="GBN82607.1"/>
    <property type="molecule type" value="Genomic_DNA"/>
</dbReference>
<proteinExistence type="predicted"/>
<accession>A0A4Y2S3R3</accession>
<reference evidence="1 2" key="1">
    <citation type="journal article" date="2019" name="Sci. Rep.">
        <title>Orb-weaving spider Araneus ventricosus genome elucidates the spidroin gene catalogue.</title>
        <authorList>
            <person name="Kono N."/>
            <person name="Nakamura H."/>
            <person name="Ohtoshi R."/>
            <person name="Moran D.A.P."/>
            <person name="Shinohara A."/>
            <person name="Yoshida Y."/>
            <person name="Fujiwara M."/>
            <person name="Mori M."/>
            <person name="Tomita M."/>
            <person name="Arakawa K."/>
        </authorList>
    </citation>
    <scope>NUCLEOTIDE SEQUENCE [LARGE SCALE GENOMIC DNA]</scope>
</reference>
<sequence>MWASSVALDIAISSFMSTYLSEAPVTKVDAPPHPGVTTRECDFKMAFNYFLSFRDVGLMNLYTTKDLIGCS</sequence>
<organism evidence="1 2">
    <name type="scientific">Araneus ventricosus</name>
    <name type="common">Orbweaver spider</name>
    <name type="synonym">Epeira ventricosa</name>
    <dbReference type="NCBI Taxonomy" id="182803"/>
    <lineage>
        <taxon>Eukaryota</taxon>
        <taxon>Metazoa</taxon>
        <taxon>Ecdysozoa</taxon>
        <taxon>Arthropoda</taxon>
        <taxon>Chelicerata</taxon>
        <taxon>Arachnida</taxon>
        <taxon>Araneae</taxon>
        <taxon>Araneomorphae</taxon>
        <taxon>Entelegynae</taxon>
        <taxon>Araneoidea</taxon>
        <taxon>Araneidae</taxon>
        <taxon>Araneus</taxon>
    </lineage>
</organism>